<evidence type="ECO:0000313" key="9">
    <source>
        <dbReference type="Proteomes" id="UP001159405"/>
    </source>
</evidence>
<feature type="domain" description="AB hydrolase-1" evidence="7">
    <location>
        <begin position="74"/>
        <end position="371"/>
    </location>
</feature>
<dbReference type="EMBL" id="CALNXK010000043">
    <property type="protein sequence ID" value="CAH3126807.1"/>
    <property type="molecule type" value="Genomic_DNA"/>
</dbReference>
<accession>A0ABN8NY78</accession>
<dbReference type="InterPro" id="IPR016812">
    <property type="entry name" value="PPase_methylesterase_euk"/>
</dbReference>
<gene>
    <name evidence="8" type="ORF">PLOB_00032658</name>
</gene>
<organism evidence="8 9">
    <name type="scientific">Porites lobata</name>
    <dbReference type="NCBI Taxonomy" id="104759"/>
    <lineage>
        <taxon>Eukaryota</taxon>
        <taxon>Metazoa</taxon>
        <taxon>Cnidaria</taxon>
        <taxon>Anthozoa</taxon>
        <taxon>Hexacorallia</taxon>
        <taxon>Scleractinia</taxon>
        <taxon>Fungiina</taxon>
        <taxon>Poritidae</taxon>
        <taxon>Porites</taxon>
    </lineage>
</organism>
<evidence type="ECO:0000313" key="8">
    <source>
        <dbReference type="EMBL" id="CAH3126807.1"/>
    </source>
</evidence>
<evidence type="ECO:0000256" key="3">
    <source>
        <dbReference type="ARBA" id="ARBA00022801"/>
    </source>
</evidence>
<dbReference type="InterPro" id="IPR000639">
    <property type="entry name" value="Epox_hydrolase-like"/>
</dbReference>
<protein>
    <recommendedName>
        <fullName evidence="5">Protein phosphatase methylesterase 1</fullName>
        <shortName evidence="5">PME-1</shortName>
        <ecNumber evidence="5">3.1.1.-</ecNumber>
    </recommendedName>
</protein>
<dbReference type="PANTHER" id="PTHR14189:SF0">
    <property type="entry name" value="PROTEIN PHOSPHATASE METHYLESTERASE 1"/>
    <property type="match status" value="1"/>
</dbReference>
<dbReference type="Pfam" id="PF12697">
    <property type="entry name" value="Abhydrolase_6"/>
    <property type="match status" value="1"/>
</dbReference>
<evidence type="ECO:0000256" key="2">
    <source>
        <dbReference type="ARBA" id="ARBA00022487"/>
    </source>
</evidence>
<dbReference type="EC" id="3.1.1.-" evidence="5"/>
<evidence type="ECO:0000259" key="7">
    <source>
        <dbReference type="Pfam" id="PF12697"/>
    </source>
</evidence>
<proteinExistence type="inferred from homology"/>
<reference evidence="8 9" key="1">
    <citation type="submission" date="2022-05" db="EMBL/GenBank/DDBJ databases">
        <authorList>
            <consortium name="Genoscope - CEA"/>
            <person name="William W."/>
        </authorList>
    </citation>
    <scope>NUCLEOTIDE SEQUENCE [LARGE SCALE GENOMIC DNA]</scope>
</reference>
<dbReference type="PIRSF" id="PIRSF022950">
    <property type="entry name" value="PPase_methylesterase_euk"/>
    <property type="match status" value="1"/>
</dbReference>
<dbReference type="Proteomes" id="UP001159405">
    <property type="component" value="Unassembled WGS sequence"/>
</dbReference>
<comment type="function">
    <text evidence="5">Demethylates proteins that have been reversibly carboxymethylated.</text>
</comment>
<feature type="compositionally biased region" description="Polar residues" evidence="6">
    <location>
        <begin position="267"/>
        <end position="285"/>
    </location>
</feature>
<comment type="caution">
    <text evidence="8">The sequence shown here is derived from an EMBL/GenBank/DDBJ whole genome shotgun (WGS) entry which is preliminary data.</text>
</comment>
<dbReference type="InterPro" id="IPR029058">
    <property type="entry name" value="AB_hydrolase_fold"/>
</dbReference>
<comment type="similarity">
    <text evidence="1 5">Belongs to the AB hydrolase superfamily.</text>
</comment>
<dbReference type="Gene3D" id="3.40.50.1820">
    <property type="entry name" value="alpha/beta hydrolase"/>
    <property type="match status" value="1"/>
</dbReference>
<evidence type="ECO:0000256" key="4">
    <source>
        <dbReference type="ARBA" id="ARBA00049203"/>
    </source>
</evidence>
<sequence length="390" mass="42969">MSEYRREALKNKYGGLPSVPKRPGKSNFAPGGIRRKRDYTPLSWEGYFETSRDVRVSEKNIFRVYQAGSNGPLLLLLHGGGHSALSWAVFTKAISGICHCQILAIDLRGHGDTTTEDDYNLSADALAKDVKDVVDKIYEDVDSKPKILLVGHSMGGAIAVHVGVQGLLGPSLSGLAVIDVVEGTAMEALSSMQTFLKSRPSTFGSLEEGIEWSVRSGQIHNVESARVSMAGQLMRCNSSCESETERCSSSSPSPSHFCGAITEESQETTLTDTPEITSETPTTDSKPAEVKERFQWRIDLSKTDQFWKGWFQDMSKLFLSCRVPKLLILAGVDRLDRDLTIGQMQGQFQLQVLSRCGHSVHEDAPDKVAEVLVAFLVRLKLAQAKENFRR</sequence>
<feature type="region of interest" description="Disordered" evidence="6">
    <location>
        <begin position="265"/>
        <end position="288"/>
    </location>
</feature>
<keyword evidence="9" id="KW-1185">Reference proteome</keyword>
<comment type="catalytic activity">
    <reaction evidence="4">
        <text>[phosphatase 2A protein]-C-terminal L-leucine methyl ester + H2O = [phosphatase 2A protein]-C-terminal L-leucine + methanol + H(+)</text>
        <dbReference type="Rhea" id="RHEA:48548"/>
        <dbReference type="Rhea" id="RHEA-COMP:12134"/>
        <dbReference type="Rhea" id="RHEA-COMP:12135"/>
        <dbReference type="ChEBI" id="CHEBI:15377"/>
        <dbReference type="ChEBI" id="CHEBI:15378"/>
        <dbReference type="ChEBI" id="CHEBI:17790"/>
        <dbReference type="ChEBI" id="CHEBI:90516"/>
        <dbReference type="ChEBI" id="CHEBI:90517"/>
        <dbReference type="EC" id="3.1.1.89"/>
    </reaction>
</comment>
<keyword evidence="3 5" id="KW-0378">Hydrolase</keyword>
<dbReference type="PRINTS" id="PR00412">
    <property type="entry name" value="EPOXHYDRLASE"/>
</dbReference>
<dbReference type="SUPFAM" id="SSF53474">
    <property type="entry name" value="alpha/beta-Hydrolases"/>
    <property type="match status" value="1"/>
</dbReference>
<dbReference type="InterPro" id="IPR000073">
    <property type="entry name" value="AB_hydrolase_1"/>
</dbReference>
<keyword evidence="2 5" id="KW-0719">Serine esterase</keyword>
<feature type="region of interest" description="Disordered" evidence="6">
    <location>
        <begin position="12"/>
        <end position="33"/>
    </location>
</feature>
<evidence type="ECO:0000256" key="1">
    <source>
        <dbReference type="ARBA" id="ARBA00008645"/>
    </source>
</evidence>
<evidence type="ECO:0000256" key="6">
    <source>
        <dbReference type="SAM" id="MobiDB-lite"/>
    </source>
</evidence>
<evidence type="ECO:0000256" key="5">
    <source>
        <dbReference type="PIRNR" id="PIRNR022950"/>
    </source>
</evidence>
<name>A0ABN8NY78_9CNID</name>
<dbReference type="PANTHER" id="PTHR14189">
    <property type="entry name" value="PROTEIN PHOSPHATASE METHYLESTERASE-1 RELATED"/>
    <property type="match status" value="1"/>
</dbReference>